<accession>A0ABX7WV27</accession>
<proteinExistence type="predicted"/>
<evidence type="ECO:0000313" key="3">
    <source>
        <dbReference type="Proteomes" id="UP000672039"/>
    </source>
</evidence>
<sequence length="659" mass="73243">MGVMDARKPDDAVVDDALLESGQSVKALSDLAAHVRKCYREAKEAKRLVEEQMLDNLRQRRGEYPPDKLAAIQKQGLSELYLKLTDSKCRGAESWIRDVLLPAGDKPWTMDATPLPDLPVELDKAVLLTVFQQGMGPQDADALRDAVLTALQEDADERASNMERLCEDQQVEGGFRNAVSAIISDVVTLKAGVMKAPVLRNEKRLKWGRDFKPLMEEQVSMCFERVSPFDLYPAPGATDCQRAAFVIEHHHLQPGDLEMLLGVTGFDDVALQAVMDEFDGGSYQWLDVSDDVQDLQRSEFESGTTLASPSSEIDALQFFGKVRGQWLLDWGWSDEIAPNRWHEAEVWLIGEHVIKAKVNEHPLGLRPYYHTGAVKVNDQFWHQSIPELMTDCQEVTNASARNLVNNMGMSSGPQVAIDDGRVRKEDQNDLMYPWKIWHFRPNESGGSSNPIQFFQPQSNSNELIGVLQHFKNLADELTGVPAYTQGIGNAGGAGKTASGLSMLMGAAAKGIRSIIYNIDIDIIEPVLYAQFVWNMLYHDDDSVKGDIMIKPRGAAALVVKEQLQLRRGEFLASTANPVDLEIVGIEGRAELLREMVKGLDMPPDRIVPSRQELARREQEKNQPPPQQQPPMLPPQAQQSPQGVLLPDGSPAGGQSHNQF</sequence>
<dbReference type="InterPro" id="IPR056909">
    <property type="entry name" value="SU10_portal"/>
</dbReference>
<keyword evidence="3" id="KW-1185">Reference proteome</keyword>
<name>A0ABX7WV27_9GAMM</name>
<dbReference type="EMBL" id="CP072801">
    <property type="protein sequence ID" value="QTR47480.1"/>
    <property type="molecule type" value="Genomic_DNA"/>
</dbReference>
<evidence type="ECO:0008006" key="4">
    <source>
        <dbReference type="Google" id="ProtNLM"/>
    </source>
</evidence>
<feature type="region of interest" description="Disordered" evidence="1">
    <location>
        <begin position="610"/>
        <end position="659"/>
    </location>
</feature>
<dbReference type="RefSeq" id="WP_210223747.1">
    <property type="nucleotide sequence ID" value="NZ_CP072801.1"/>
</dbReference>
<feature type="compositionally biased region" description="Pro residues" evidence="1">
    <location>
        <begin position="622"/>
        <end position="633"/>
    </location>
</feature>
<reference evidence="2 3" key="1">
    <citation type="submission" date="2021-04" db="EMBL/GenBank/DDBJ databases">
        <title>Genomics, taxonomy and metabolism of representatives of sulfur bacteria of the genus Thiothrix: Thiothrix fructosivorans QT, Thiothrix unzii A1T and three new species, Thiothrix subterranea sp. nov., Thiothrix litoralis sp. nov. and 'Candidatus Thiothrix anitrata' sp. nov.</title>
        <authorList>
            <person name="Ravin N.V."/>
            <person name="Smolyakov D."/>
            <person name="Rudenko T.S."/>
            <person name="Mardanov A.V."/>
            <person name="Beletsky A.V."/>
            <person name="Markov N.D."/>
            <person name="Fomenkov A.I."/>
            <person name="Roberts R.J."/>
            <person name="Karnachuk O.V."/>
            <person name="Novikov A."/>
            <person name="Grabovich M.Y."/>
        </authorList>
    </citation>
    <scope>NUCLEOTIDE SEQUENCE [LARGE SCALE GENOMIC DNA]</scope>
    <source>
        <strain evidence="2 3">AS</strain>
    </source>
</reference>
<evidence type="ECO:0000313" key="2">
    <source>
        <dbReference type="EMBL" id="QTR47480.1"/>
    </source>
</evidence>
<evidence type="ECO:0000256" key="1">
    <source>
        <dbReference type="SAM" id="MobiDB-lite"/>
    </source>
</evidence>
<organism evidence="2 3">
    <name type="scientific">Thiothrix litoralis</name>
    <dbReference type="NCBI Taxonomy" id="2891210"/>
    <lineage>
        <taxon>Bacteria</taxon>
        <taxon>Pseudomonadati</taxon>
        <taxon>Pseudomonadota</taxon>
        <taxon>Gammaproteobacteria</taxon>
        <taxon>Thiotrichales</taxon>
        <taxon>Thiotrichaceae</taxon>
        <taxon>Thiothrix</taxon>
    </lineage>
</organism>
<gene>
    <name evidence="2" type="ORF">J9253_05975</name>
</gene>
<protein>
    <recommendedName>
        <fullName evidence="4">Portal protein</fullName>
    </recommendedName>
</protein>
<dbReference type="Pfam" id="PF23899">
    <property type="entry name" value="SU10_portal"/>
    <property type="match status" value="1"/>
</dbReference>
<dbReference type="Proteomes" id="UP000672039">
    <property type="component" value="Chromosome"/>
</dbReference>